<evidence type="ECO:0000256" key="1">
    <source>
        <dbReference type="ARBA" id="ARBA00001962"/>
    </source>
</evidence>
<dbReference type="InterPro" id="IPR056798">
    <property type="entry name" value="ADH_Fe_C"/>
</dbReference>
<organism evidence="7 8">
    <name type="scientific">Neptunomonas antarctica</name>
    <dbReference type="NCBI Taxonomy" id="619304"/>
    <lineage>
        <taxon>Bacteria</taxon>
        <taxon>Pseudomonadati</taxon>
        <taxon>Pseudomonadota</taxon>
        <taxon>Gammaproteobacteria</taxon>
        <taxon>Oceanospirillales</taxon>
        <taxon>Oceanospirillaceae</taxon>
        <taxon>Neptunomonas</taxon>
    </lineage>
</organism>
<gene>
    <name evidence="7" type="ORF">SAMN05421760_103123</name>
</gene>
<dbReference type="GO" id="GO:0046872">
    <property type="term" value="F:metal ion binding"/>
    <property type="evidence" value="ECO:0007669"/>
    <property type="project" value="InterPro"/>
</dbReference>
<keyword evidence="3" id="KW-0560">Oxidoreductase</keyword>
<dbReference type="InterPro" id="IPR001670">
    <property type="entry name" value="ADH_Fe/GldA"/>
</dbReference>
<dbReference type="FunFam" id="1.20.1090.10:FF:000001">
    <property type="entry name" value="Aldehyde-alcohol dehydrogenase"/>
    <property type="match status" value="1"/>
</dbReference>
<evidence type="ECO:0000256" key="4">
    <source>
        <dbReference type="ARBA" id="ARBA00023027"/>
    </source>
</evidence>
<dbReference type="SUPFAM" id="SSF56796">
    <property type="entry name" value="Dehydroquinate synthase-like"/>
    <property type="match status" value="1"/>
</dbReference>
<dbReference type="RefSeq" id="WP_054341788.1">
    <property type="nucleotide sequence ID" value="NZ_FTOE01000003.1"/>
</dbReference>
<feature type="domain" description="Alcohol dehydrogenase iron-type/glycerol dehydrogenase GldA" evidence="5">
    <location>
        <begin position="9"/>
        <end position="175"/>
    </location>
</feature>
<keyword evidence="4" id="KW-0520">NAD</keyword>
<dbReference type="PANTHER" id="PTHR11496:SF102">
    <property type="entry name" value="ALCOHOL DEHYDROGENASE 4"/>
    <property type="match status" value="1"/>
</dbReference>
<proteinExistence type="inferred from homology"/>
<dbReference type="Pfam" id="PF25137">
    <property type="entry name" value="ADH_Fe_C"/>
    <property type="match status" value="1"/>
</dbReference>
<sequence>MNGFVFNFPKQLICKAGAIAELGDICQRIVGNRVLVVTDQGIVKAGLLQPALDALASAGVEYFVFDKVEADPAESIVLAATQQAITERVNGVIGLGGGSSMDVAKLVALLATGEQTLAEIYGVNLVQGQRLPLIQIPTTAGTGSEVTTVAIITVGAEEKKGVVSAQLMPDLALLDAELTLGLPPMVTATTGVDAMVHAIEAFTSLSPNHNPLSDALAKDALLLLGANIEQAVHNGSNLAVRGNMLLGSMLAGQAFANSPVAAVHALAYPLGGIYHLSHGLTNALVLPHVMRFNQTHCADQYATLAPLVFPPLANIDDPSERSNAFINALDALNKTLGMQPRLRDYDIPESALPRLASEAMKQTRLLVNNPREVTEADALAIYQAAW</sequence>
<keyword evidence="8" id="KW-1185">Reference proteome</keyword>
<dbReference type="Gene3D" id="3.40.50.1970">
    <property type="match status" value="1"/>
</dbReference>
<reference evidence="8" key="1">
    <citation type="submission" date="2017-01" db="EMBL/GenBank/DDBJ databases">
        <authorList>
            <person name="Varghese N."/>
            <person name="Submissions S."/>
        </authorList>
    </citation>
    <scope>NUCLEOTIDE SEQUENCE [LARGE SCALE GENOMIC DNA]</scope>
    <source>
        <strain evidence="8">DSM 22306</strain>
    </source>
</reference>
<dbReference type="InterPro" id="IPR039697">
    <property type="entry name" value="Alcohol_dehydrogenase_Fe"/>
</dbReference>
<dbReference type="PROSITE" id="PS00913">
    <property type="entry name" value="ADH_IRON_1"/>
    <property type="match status" value="1"/>
</dbReference>
<dbReference type="AlphaFoldDB" id="A0A1N7L0M9"/>
<dbReference type="Proteomes" id="UP000185999">
    <property type="component" value="Unassembled WGS sequence"/>
</dbReference>
<dbReference type="Gene3D" id="1.20.1090.10">
    <property type="entry name" value="Dehydroquinate synthase-like - alpha domain"/>
    <property type="match status" value="1"/>
</dbReference>
<dbReference type="PANTHER" id="PTHR11496">
    <property type="entry name" value="ALCOHOL DEHYDROGENASE"/>
    <property type="match status" value="1"/>
</dbReference>
<protein>
    <submittedName>
        <fullName evidence="7">Alcohol dehydrogenase, class IV</fullName>
    </submittedName>
</protein>
<evidence type="ECO:0000256" key="3">
    <source>
        <dbReference type="ARBA" id="ARBA00023002"/>
    </source>
</evidence>
<dbReference type="EMBL" id="FTOE01000003">
    <property type="protein sequence ID" value="SIS67357.1"/>
    <property type="molecule type" value="Genomic_DNA"/>
</dbReference>
<accession>A0A1N7L0M9</accession>
<evidence type="ECO:0000259" key="5">
    <source>
        <dbReference type="Pfam" id="PF00465"/>
    </source>
</evidence>
<dbReference type="GO" id="GO:0004022">
    <property type="term" value="F:alcohol dehydrogenase (NAD+) activity"/>
    <property type="evidence" value="ECO:0007669"/>
    <property type="project" value="TreeGrafter"/>
</dbReference>
<evidence type="ECO:0000313" key="8">
    <source>
        <dbReference type="Proteomes" id="UP000185999"/>
    </source>
</evidence>
<dbReference type="STRING" id="619304.SAMN05421760_103123"/>
<name>A0A1N7L0M9_9GAMM</name>
<comment type="cofactor">
    <cofactor evidence="1">
        <name>Fe cation</name>
        <dbReference type="ChEBI" id="CHEBI:24875"/>
    </cofactor>
</comment>
<evidence type="ECO:0000256" key="2">
    <source>
        <dbReference type="ARBA" id="ARBA00007358"/>
    </source>
</evidence>
<evidence type="ECO:0000313" key="7">
    <source>
        <dbReference type="EMBL" id="SIS67357.1"/>
    </source>
</evidence>
<feature type="domain" description="Fe-containing alcohol dehydrogenase-like C-terminal" evidence="6">
    <location>
        <begin position="187"/>
        <end position="386"/>
    </location>
</feature>
<comment type="similarity">
    <text evidence="2">Belongs to the iron-containing alcohol dehydrogenase family.</text>
</comment>
<dbReference type="InterPro" id="IPR018211">
    <property type="entry name" value="ADH_Fe_CS"/>
</dbReference>
<dbReference type="FunFam" id="3.40.50.1970:FF:000003">
    <property type="entry name" value="Alcohol dehydrogenase, iron-containing"/>
    <property type="match status" value="1"/>
</dbReference>
<dbReference type="Pfam" id="PF00465">
    <property type="entry name" value="Fe-ADH"/>
    <property type="match status" value="1"/>
</dbReference>
<evidence type="ECO:0000259" key="6">
    <source>
        <dbReference type="Pfam" id="PF25137"/>
    </source>
</evidence>
<dbReference type="OrthoDB" id="9815791at2"/>
<dbReference type="CDD" id="cd08193">
    <property type="entry name" value="HVD"/>
    <property type="match status" value="1"/>
</dbReference>